<sequence>DWGGDNAENIGACSVWLLFARHAECAEGGNAAEFQLLCDAARLAAAMATGKERSMLATTGSPESVARVEVGQGLIGAALEAWLNGQSDEADKKIAEETASRMTEASQTHSDALKAALTAAEAHARSQAQSKQAEAKKLAAQALGVDEGTLTITQSSTKCGEQKWTSSAPASYATTHAGKCIAGDIMYLCKTQAQNECLKGLVSSNDIAQNNAVEKWETDIKTRIDKPCLAGDHTGIEVTLDAVDTAIGRIRAAVGTKSGKDKFGSDSSTTLTYTAAFATNGNGNEGEHFWGKKLKQAATHLAQARQALAFAQEMQARKRKIENTERLVGDPLAETKTRRAAKEQTATEAQKRDHQEGNEDMSTRETGKKDTSTRVAPHLLLVATMLATATG</sequence>
<feature type="compositionally biased region" description="Basic and acidic residues" evidence="1">
    <location>
        <begin position="321"/>
        <end position="342"/>
    </location>
</feature>
<evidence type="ECO:0000313" key="2">
    <source>
        <dbReference type="EMBL" id="CAA88259.1"/>
    </source>
</evidence>
<accession>Q27114</accession>
<dbReference type="AlphaFoldDB" id="Q27114"/>
<dbReference type="PIR" id="S52369">
    <property type="entry name" value="S52369"/>
</dbReference>
<proteinExistence type="evidence at transcript level"/>
<feature type="non-terminal residue" evidence="2">
    <location>
        <position position="1"/>
    </location>
</feature>
<feature type="compositionally biased region" description="Basic and acidic residues" evidence="1">
    <location>
        <begin position="349"/>
        <end position="372"/>
    </location>
</feature>
<protein>
    <submittedName>
        <fullName evidence="2">Surface glycoprotein</fullName>
    </submittedName>
</protein>
<evidence type="ECO:0000256" key="1">
    <source>
        <dbReference type="SAM" id="MobiDB-lite"/>
    </source>
</evidence>
<dbReference type="EMBL" id="Z48228">
    <property type="protein sequence ID" value="CAA88259.1"/>
    <property type="molecule type" value="mRNA"/>
</dbReference>
<reference evidence="2" key="1">
    <citation type="submission" date="1995-02" db="EMBL/GenBank/DDBJ databases">
        <authorList>
            <person name="Nene V.M."/>
        </authorList>
    </citation>
    <scope>NUCLEOTIDE SEQUENCE</scope>
</reference>
<organism evidence="2">
    <name type="scientific">Trypanosoma vivax</name>
    <name type="common">Duttonella vivax</name>
    <dbReference type="NCBI Taxonomy" id="5699"/>
    <lineage>
        <taxon>Eukaryota</taxon>
        <taxon>Discoba</taxon>
        <taxon>Euglenozoa</taxon>
        <taxon>Kinetoplastea</taxon>
        <taxon>Metakinetoplastina</taxon>
        <taxon>Trypanosomatida</taxon>
        <taxon>Trypanosomatidae</taxon>
        <taxon>Trypanosoma</taxon>
        <taxon>Duttonella</taxon>
    </lineage>
</organism>
<reference evidence="2" key="2">
    <citation type="journal article" date="1996" name="Mol. Biochem. Parasitol.">
        <title>Characterization of a small variable surface glycoprotein from Trypanosoma vivax.</title>
        <authorList>
            <person name="Gardiner P.R."/>
            <person name="Nene V."/>
            <person name="Barry M.M."/>
            <person name="Thatthi R."/>
            <person name="Burleigh B."/>
            <person name="Clarke M.W."/>
        </authorList>
    </citation>
    <scope>NUCLEOTIDE SEQUENCE</scope>
</reference>
<name>Q27114_TRYVI</name>
<feature type="region of interest" description="Disordered" evidence="1">
    <location>
        <begin position="321"/>
        <end position="376"/>
    </location>
</feature>